<dbReference type="EMBL" id="CM039432">
    <property type="protein sequence ID" value="KAI4332636.1"/>
    <property type="molecule type" value="Genomic_DNA"/>
</dbReference>
<proteinExistence type="predicted"/>
<comment type="caution">
    <text evidence="1">The sequence shown here is derived from an EMBL/GenBank/DDBJ whole genome shotgun (WGS) entry which is preliminary data.</text>
</comment>
<keyword evidence="2" id="KW-1185">Reference proteome</keyword>
<protein>
    <submittedName>
        <fullName evidence="1">Uncharacterized protein</fullName>
    </submittedName>
</protein>
<organism evidence="1 2">
    <name type="scientific">Bauhinia variegata</name>
    <name type="common">Purple orchid tree</name>
    <name type="synonym">Phanera variegata</name>
    <dbReference type="NCBI Taxonomy" id="167791"/>
    <lineage>
        <taxon>Eukaryota</taxon>
        <taxon>Viridiplantae</taxon>
        <taxon>Streptophyta</taxon>
        <taxon>Embryophyta</taxon>
        <taxon>Tracheophyta</taxon>
        <taxon>Spermatophyta</taxon>
        <taxon>Magnoliopsida</taxon>
        <taxon>eudicotyledons</taxon>
        <taxon>Gunneridae</taxon>
        <taxon>Pentapetalae</taxon>
        <taxon>rosids</taxon>
        <taxon>fabids</taxon>
        <taxon>Fabales</taxon>
        <taxon>Fabaceae</taxon>
        <taxon>Cercidoideae</taxon>
        <taxon>Cercideae</taxon>
        <taxon>Bauhiniinae</taxon>
        <taxon>Bauhinia</taxon>
    </lineage>
</organism>
<accession>A0ACB9N9H4</accession>
<evidence type="ECO:0000313" key="2">
    <source>
        <dbReference type="Proteomes" id="UP000828941"/>
    </source>
</evidence>
<dbReference type="Proteomes" id="UP000828941">
    <property type="component" value="Chromosome 7"/>
</dbReference>
<gene>
    <name evidence="1" type="ORF">L6164_017528</name>
</gene>
<evidence type="ECO:0000313" key="1">
    <source>
        <dbReference type="EMBL" id="KAI4332636.1"/>
    </source>
</evidence>
<sequence>MASKTLCRNPISSPFLFTTFLSLLFIISILHTASASSNSTATSNSLKIYKAYIKKACNSTTYPKLCYNSLSSYASKIKTNPLRLTMISLSLAQKAAKSALSTITKLSTLKGLTYQETEVIADCKENIDDTVYEIKQSLSVMKTFNGSSYDEYQWDNIKTWMSSAITDESTCTDEFDEMEVRPSLQKKINSTVVNVATITSNSLSLINNYKLY</sequence>
<reference evidence="1 2" key="1">
    <citation type="journal article" date="2022" name="DNA Res.">
        <title>Chromosomal-level genome assembly of the orchid tree Bauhinia variegata (Leguminosae; Cercidoideae) supports the allotetraploid origin hypothesis of Bauhinia.</title>
        <authorList>
            <person name="Zhong Y."/>
            <person name="Chen Y."/>
            <person name="Zheng D."/>
            <person name="Pang J."/>
            <person name="Liu Y."/>
            <person name="Luo S."/>
            <person name="Meng S."/>
            <person name="Qian L."/>
            <person name="Wei D."/>
            <person name="Dai S."/>
            <person name="Zhou R."/>
        </authorList>
    </citation>
    <scope>NUCLEOTIDE SEQUENCE [LARGE SCALE GENOMIC DNA]</scope>
    <source>
        <strain evidence="1">BV-YZ2020</strain>
    </source>
</reference>
<name>A0ACB9N9H4_BAUVA</name>